<dbReference type="AlphaFoldDB" id="A0A939JPW9"/>
<protein>
    <submittedName>
        <fullName evidence="2">Uncharacterized protein</fullName>
    </submittedName>
</protein>
<dbReference type="EMBL" id="JAFMOF010000001">
    <property type="protein sequence ID" value="MBO0652635.1"/>
    <property type="molecule type" value="Genomic_DNA"/>
</dbReference>
<dbReference type="Proteomes" id="UP000664781">
    <property type="component" value="Unassembled WGS sequence"/>
</dbReference>
<feature type="compositionally biased region" description="Low complexity" evidence="1">
    <location>
        <begin position="253"/>
        <end position="271"/>
    </location>
</feature>
<name>A0A939JPW9_9ACTN</name>
<feature type="compositionally biased region" description="Pro residues" evidence="1">
    <location>
        <begin position="241"/>
        <end position="252"/>
    </location>
</feature>
<dbReference type="RefSeq" id="WP_207246873.1">
    <property type="nucleotide sequence ID" value="NZ_JAFMOF010000001.1"/>
</dbReference>
<organism evidence="2 3">
    <name type="scientific">Streptomyces triculaminicus</name>
    <dbReference type="NCBI Taxonomy" id="2816232"/>
    <lineage>
        <taxon>Bacteria</taxon>
        <taxon>Bacillati</taxon>
        <taxon>Actinomycetota</taxon>
        <taxon>Actinomycetes</taxon>
        <taxon>Kitasatosporales</taxon>
        <taxon>Streptomycetaceae</taxon>
        <taxon>Streptomyces</taxon>
    </lineage>
</organism>
<keyword evidence="3" id="KW-1185">Reference proteome</keyword>
<evidence type="ECO:0000256" key="1">
    <source>
        <dbReference type="SAM" id="MobiDB-lite"/>
    </source>
</evidence>
<feature type="region of interest" description="Disordered" evidence="1">
    <location>
        <begin position="233"/>
        <end position="298"/>
    </location>
</feature>
<evidence type="ECO:0000313" key="2">
    <source>
        <dbReference type="EMBL" id="MBO0652635.1"/>
    </source>
</evidence>
<feature type="compositionally biased region" description="Polar residues" evidence="1">
    <location>
        <begin position="281"/>
        <end position="290"/>
    </location>
</feature>
<reference evidence="2" key="1">
    <citation type="submission" date="2021-03" db="EMBL/GenBank/DDBJ databases">
        <title>Streptomyces strains.</title>
        <authorList>
            <person name="Lund M.B."/>
            <person name="Toerring T."/>
        </authorList>
    </citation>
    <scope>NUCLEOTIDE SEQUENCE</scope>
    <source>
        <strain evidence="2">JCM 4242</strain>
    </source>
</reference>
<sequence>MAAPGYGKRSAPDQAARDRQTFAHLPEREAHIAAHIDRLPDGAAIDVKTLAKELAAYGQQAIRTALTALTAAGHVFRKRETVGEGRTQWVWRSYFSRTPRSEAWWKRFLKGDTAGGEPQAAEEEPRRSEAYEALAVVGRTDPRLPLSAAECADLEPLAAEWLARGITRSQLVRALTANLPGDIHAPAAFTRSRLLTKCPPELPPAQEPTPPTLSECAGCGTPGRPEALPDGLCHPCHGAPTEPPELPEPSPVPTRAAAAAARAAHQAGRARFLARPKRAAQANSSPSSSGPRAIGAGR</sequence>
<proteinExistence type="predicted"/>
<gene>
    <name evidence="2" type="ORF">J1792_07525</name>
</gene>
<comment type="caution">
    <text evidence="2">The sequence shown here is derived from an EMBL/GenBank/DDBJ whole genome shotgun (WGS) entry which is preliminary data.</text>
</comment>
<evidence type="ECO:0000313" key="3">
    <source>
        <dbReference type="Proteomes" id="UP000664781"/>
    </source>
</evidence>
<accession>A0A939JPW9</accession>